<keyword evidence="2" id="KW-0238">DNA-binding</keyword>
<organism evidence="5 6">
    <name type="scientific">Polaribacter porphyrae</name>
    <dbReference type="NCBI Taxonomy" id="1137780"/>
    <lineage>
        <taxon>Bacteria</taxon>
        <taxon>Pseudomonadati</taxon>
        <taxon>Bacteroidota</taxon>
        <taxon>Flavobacteriia</taxon>
        <taxon>Flavobacteriales</taxon>
        <taxon>Flavobacteriaceae</taxon>
    </lineage>
</organism>
<evidence type="ECO:0000313" key="6">
    <source>
        <dbReference type="Proteomes" id="UP000238882"/>
    </source>
</evidence>
<dbReference type="EMBL" id="MSCN01000001">
    <property type="protein sequence ID" value="PQJ79404.1"/>
    <property type="molecule type" value="Genomic_DNA"/>
</dbReference>
<dbReference type="InterPro" id="IPR002104">
    <property type="entry name" value="Integrase_catalytic"/>
</dbReference>
<dbReference type="Proteomes" id="UP000238882">
    <property type="component" value="Unassembled WGS sequence"/>
</dbReference>
<name>A0A2S7WP90_9FLAO</name>
<evidence type="ECO:0000256" key="3">
    <source>
        <dbReference type="ARBA" id="ARBA00023172"/>
    </source>
</evidence>
<evidence type="ECO:0000256" key="2">
    <source>
        <dbReference type="ARBA" id="ARBA00023125"/>
    </source>
</evidence>
<comment type="caution">
    <text evidence="5">The sequence shown here is derived from an EMBL/GenBank/DDBJ whole genome shotgun (WGS) entry which is preliminary data.</text>
</comment>
<dbReference type="OrthoDB" id="892893at2"/>
<dbReference type="GO" id="GO:0006310">
    <property type="term" value="P:DNA recombination"/>
    <property type="evidence" value="ECO:0007669"/>
    <property type="project" value="UniProtKB-KW"/>
</dbReference>
<dbReference type="GO" id="GO:0015074">
    <property type="term" value="P:DNA integration"/>
    <property type="evidence" value="ECO:0007669"/>
    <property type="project" value="InterPro"/>
</dbReference>
<dbReference type="InterPro" id="IPR013762">
    <property type="entry name" value="Integrase-like_cat_sf"/>
</dbReference>
<dbReference type="GO" id="GO:0003677">
    <property type="term" value="F:DNA binding"/>
    <property type="evidence" value="ECO:0007669"/>
    <property type="project" value="UniProtKB-KW"/>
</dbReference>
<dbReference type="PANTHER" id="PTHR30349:SF64">
    <property type="entry name" value="PROPHAGE INTEGRASE INTD-RELATED"/>
    <property type="match status" value="1"/>
</dbReference>
<evidence type="ECO:0000259" key="4">
    <source>
        <dbReference type="PROSITE" id="PS51898"/>
    </source>
</evidence>
<dbReference type="AlphaFoldDB" id="A0A2S7WP90"/>
<accession>A0A2S7WP90</accession>
<evidence type="ECO:0000313" key="5">
    <source>
        <dbReference type="EMBL" id="PQJ79404.1"/>
    </source>
</evidence>
<dbReference type="InterPro" id="IPR050090">
    <property type="entry name" value="Tyrosine_recombinase_XerCD"/>
</dbReference>
<dbReference type="Gene3D" id="1.10.150.130">
    <property type="match status" value="1"/>
</dbReference>
<gene>
    <name evidence="5" type="ORF">BTO18_09565</name>
</gene>
<dbReference type="Pfam" id="PF13102">
    <property type="entry name" value="Phage_int_SAM_5"/>
    <property type="match status" value="1"/>
</dbReference>
<dbReference type="InterPro" id="IPR035386">
    <property type="entry name" value="Arm-DNA-bind_5"/>
</dbReference>
<dbReference type="RefSeq" id="WP_105016004.1">
    <property type="nucleotide sequence ID" value="NZ_MSCN01000001.1"/>
</dbReference>
<dbReference type="Gene3D" id="1.10.443.10">
    <property type="entry name" value="Intergrase catalytic core"/>
    <property type="match status" value="1"/>
</dbReference>
<sequence length="423" mass="49193">MNGLRFFLKDPKVKVETPVMFSYIYAGERVKSTTKQKIKPRAWNQTAQCVRKNFTEYSDVQKELTRIKIVISETIQNLTNKYSSLPPKEELKRILVRKMFMEDVILDTTSLWDYFDYFISKLSKRKNPITNRPIAKSTISAYNQTLQIIKSFEEETGNVMSFLTLSNHTYDNLIEFLEEEEYSANTIGKHIKNLKCVLNRAQTEDNIPISESYNSNYWKVFNIDKSPDEIVFLNEVELKQLEEMNLQKFSIADKARDIFLIGAWTGLRISDIIEIKKTNIDLEKGVLKIRTAKSDSFVVVPMIKIIEDILIKHDFKAPKISRPVINKEIKVLCSSIESLNEEIFIVEQKGGKLLKNKFKKFERVGTHTGRRSFASNFYRQVYPAQQIMAATGHKKEKDFYKYIGVTKGELAMDFAKEIKKIYG</sequence>
<dbReference type="InterPro" id="IPR025269">
    <property type="entry name" value="SAM-like_dom"/>
</dbReference>
<dbReference type="InterPro" id="IPR011010">
    <property type="entry name" value="DNA_brk_join_enz"/>
</dbReference>
<dbReference type="PANTHER" id="PTHR30349">
    <property type="entry name" value="PHAGE INTEGRASE-RELATED"/>
    <property type="match status" value="1"/>
</dbReference>
<keyword evidence="3" id="KW-0233">DNA recombination</keyword>
<dbReference type="Pfam" id="PF00589">
    <property type="entry name" value="Phage_integrase"/>
    <property type="match status" value="1"/>
</dbReference>
<dbReference type="Pfam" id="PF17293">
    <property type="entry name" value="Arm-DNA-bind_5"/>
    <property type="match status" value="1"/>
</dbReference>
<keyword evidence="6" id="KW-1185">Reference proteome</keyword>
<protein>
    <recommendedName>
        <fullName evidence="4">Tyr recombinase domain-containing protein</fullName>
    </recommendedName>
</protein>
<reference evidence="5 6" key="1">
    <citation type="submission" date="2016-12" db="EMBL/GenBank/DDBJ databases">
        <title>Trade-off between light-utilization and light-protection in marine flavobacteria.</title>
        <authorList>
            <person name="Kumagai Y."/>
            <person name="Yoshizawa S."/>
            <person name="Kogure K."/>
            <person name="Iwasaki W."/>
        </authorList>
    </citation>
    <scope>NUCLEOTIDE SEQUENCE [LARGE SCALE GENOMIC DNA]</scope>
    <source>
        <strain evidence="5 6">NBRC 108759</strain>
    </source>
</reference>
<dbReference type="SUPFAM" id="SSF56349">
    <property type="entry name" value="DNA breaking-rejoining enzymes"/>
    <property type="match status" value="1"/>
</dbReference>
<feature type="domain" description="Tyr recombinase" evidence="4">
    <location>
        <begin position="228"/>
        <end position="415"/>
    </location>
</feature>
<proteinExistence type="inferred from homology"/>
<dbReference type="InterPro" id="IPR010998">
    <property type="entry name" value="Integrase_recombinase_N"/>
</dbReference>
<dbReference type="PROSITE" id="PS51898">
    <property type="entry name" value="TYR_RECOMBINASE"/>
    <property type="match status" value="1"/>
</dbReference>
<comment type="similarity">
    <text evidence="1">Belongs to the 'phage' integrase family.</text>
</comment>
<evidence type="ECO:0000256" key="1">
    <source>
        <dbReference type="ARBA" id="ARBA00008857"/>
    </source>
</evidence>